<dbReference type="Proteomes" id="UP000072867">
    <property type="component" value="Unassembled WGS sequence"/>
</dbReference>
<reference evidence="1 2" key="1">
    <citation type="journal article" date="2016" name="Front. Microbiol.">
        <title>Genomic Resource of Rice Seed Associated Bacteria.</title>
        <authorList>
            <person name="Midha S."/>
            <person name="Bansal K."/>
            <person name="Sharma S."/>
            <person name="Kumar N."/>
            <person name="Patil P.P."/>
            <person name="Chaudhry V."/>
            <person name="Patil P.B."/>
        </authorList>
    </citation>
    <scope>NUCLEOTIDE SEQUENCE [LARGE SCALE GENOMIC DNA]</scope>
    <source>
        <strain evidence="1 2">NS319</strain>
    </source>
</reference>
<protein>
    <submittedName>
        <fullName evidence="1">Uncharacterized protein</fullName>
    </submittedName>
</protein>
<name>A0A147HTZ1_9SPHN</name>
<comment type="caution">
    <text evidence="1">The sequence shown here is derived from an EMBL/GenBank/DDBJ whole genome shotgun (WGS) entry which is preliminary data.</text>
</comment>
<sequence>MAAAAAGPCAQIAHLTLARLYGEAIDALIARPGRQSFHTLLANAPRADVATRSGQTKSMILALAEEERHLASLLLA</sequence>
<organism evidence="1 2">
    <name type="scientific">Sphingomonas sanguinis</name>
    <dbReference type="NCBI Taxonomy" id="33051"/>
    <lineage>
        <taxon>Bacteria</taxon>
        <taxon>Pseudomonadati</taxon>
        <taxon>Pseudomonadota</taxon>
        <taxon>Alphaproteobacteria</taxon>
        <taxon>Sphingomonadales</taxon>
        <taxon>Sphingomonadaceae</taxon>
        <taxon>Sphingomonas</taxon>
    </lineage>
</organism>
<dbReference type="AlphaFoldDB" id="A0A147HTZ1"/>
<gene>
    <name evidence="1" type="ORF">NS319_14670</name>
</gene>
<proteinExistence type="predicted"/>
<evidence type="ECO:0000313" key="2">
    <source>
        <dbReference type="Proteomes" id="UP000072867"/>
    </source>
</evidence>
<evidence type="ECO:0000313" key="1">
    <source>
        <dbReference type="EMBL" id="KTT68291.1"/>
    </source>
</evidence>
<dbReference type="EMBL" id="LDTD01000115">
    <property type="protein sequence ID" value="KTT68291.1"/>
    <property type="molecule type" value="Genomic_DNA"/>
</dbReference>
<dbReference type="PATRIC" id="fig|33051.3.peg.346"/>
<accession>A0A147HTZ1</accession>